<dbReference type="GO" id="GO:0005680">
    <property type="term" value="C:anaphase-promoting complex"/>
    <property type="evidence" value="ECO:0007669"/>
    <property type="project" value="TreeGrafter"/>
</dbReference>
<reference evidence="4" key="1">
    <citation type="submission" date="2021-02" db="EMBL/GenBank/DDBJ databases">
        <authorList>
            <person name="Nowell W R."/>
        </authorList>
    </citation>
    <scope>NUCLEOTIDE SEQUENCE</scope>
    <source>
        <strain evidence="4">Ploen Becks lab</strain>
    </source>
</reference>
<dbReference type="InterPro" id="IPR019734">
    <property type="entry name" value="TPR_rpt"/>
</dbReference>
<evidence type="ECO:0000256" key="2">
    <source>
        <dbReference type="PROSITE-ProRule" id="PRU00339"/>
    </source>
</evidence>
<dbReference type="GO" id="GO:0051301">
    <property type="term" value="P:cell division"/>
    <property type="evidence" value="ECO:0007669"/>
    <property type="project" value="TreeGrafter"/>
</dbReference>
<keyword evidence="5" id="KW-1185">Reference proteome</keyword>
<comment type="caution">
    <text evidence="4">The sequence shown here is derived from an EMBL/GenBank/DDBJ whole genome shotgun (WGS) entry which is preliminary data.</text>
</comment>
<evidence type="ECO:0000313" key="5">
    <source>
        <dbReference type="Proteomes" id="UP000663879"/>
    </source>
</evidence>
<evidence type="ECO:0000256" key="3">
    <source>
        <dbReference type="SAM" id="MobiDB-lite"/>
    </source>
</evidence>
<dbReference type="SUPFAM" id="SSF48452">
    <property type="entry name" value="TPR-like"/>
    <property type="match status" value="3"/>
</dbReference>
<dbReference type="SMART" id="SM00028">
    <property type="entry name" value="TPR"/>
    <property type="match status" value="5"/>
</dbReference>
<dbReference type="GO" id="GO:0016567">
    <property type="term" value="P:protein ubiquitination"/>
    <property type="evidence" value="ECO:0007669"/>
    <property type="project" value="TreeGrafter"/>
</dbReference>
<organism evidence="4 5">
    <name type="scientific">Brachionus calyciflorus</name>
    <dbReference type="NCBI Taxonomy" id="104777"/>
    <lineage>
        <taxon>Eukaryota</taxon>
        <taxon>Metazoa</taxon>
        <taxon>Spiralia</taxon>
        <taxon>Gnathifera</taxon>
        <taxon>Rotifera</taxon>
        <taxon>Eurotatoria</taxon>
        <taxon>Monogononta</taxon>
        <taxon>Pseudotrocha</taxon>
        <taxon>Ploima</taxon>
        <taxon>Brachionidae</taxon>
        <taxon>Brachionus</taxon>
    </lineage>
</organism>
<sequence length="555" mass="62963">MKEFNSLLEHLRNLFDSGLYEDVKILADLLLGTIDSSSSSSLFSSAPSSSSSFSSSSSTFSDFPFQCDLKDKYTILYLYGNSAFNLREYKMAESLFNKALQINKSNLRPKPKNLASLDSDTDIQIKFNLHLCLFYDKKYQDAFLILDSIPSKQRTVKILIAMGKLCQLLMNNKEAIVLYKEVLKLSKFSLVAIEALLNLGVKLDELPKLPSNVSTDWLDMYIKGKSSLISRDYKEAIKSFKTLDNNMSHRSAEILCSLANSQYLNGEYSNAISSFEKLHKMEPTYTYKMDIYAFLLFSDKSEYDKISTLERLANDMHQVSVSIPETWTVIGYYSLKKKSQKAKCFAENALLIDHENCQALLLRAIALGKLKAISESAVTYREATRINIYFYEAYKGLVETLLNLNHTKDAIQIAANAVKLLGSNHRTLALYGEALSRDTSTQEKSKSYLYKAIKGDPENQEAVICLVRVCMTMQQFNEALDVLGKYIRHNSSNPRLMHIYSELMKKCGKSDEAIIYMNKASGMDTNNLQMKSMIERAEQNIETSLDESIQNFHAI</sequence>
<feature type="repeat" description="TPR" evidence="2">
    <location>
        <begin position="252"/>
        <end position="285"/>
    </location>
</feature>
<feature type="region of interest" description="Disordered" evidence="3">
    <location>
        <begin position="39"/>
        <end position="60"/>
    </location>
</feature>
<evidence type="ECO:0000313" key="4">
    <source>
        <dbReference type="EMBL" id="CAF0704694.1"/>
    </source>
</evidence>
<evidence type="ECO:0000256" key="1">
    <source>
        <dbReference type="ARBA" id="ARBA00022803"/>
    </source>
</evidence>
<dbReference type="PANTHER" id="PTHR12558">
    <property type="entry name" value="CELL DIVISION CYCLE 16,23,27"/>
    <property type="match status" value="1"/>
</dbReference>
<dbReference type="PROSITE" id="PS50005">
    <property type="entry name" value="TPR"/>
    <property type="match status" value="2"/>
</dbReference>
<dbReference type="PANTHER" id="PTHR12558:SF36">
    <property type="entry name" value="ANAPHASE-PROMOTING COMPLEX SUBUNIT 7"/>
    <property type="match status" value="1"/>
</dbReference>
<name>A0A813M628_9BILA</name>
<dbReference type="EMBL" id="CAJNOC010000008">
    <property type="protein sequence ID" value="CAF0704694.1"/>
    <property type="molecule type" value="Genomic_DNA"/>
</dbReference>
<dbReference type="OrthoDB" id="308440at2759"/>
<feature type="repeat" description="TPR" evidence="2">
    <location>
        <begin position="73"/>
        <end position="106"/>
    </location>
</feature>
<dbReference type="Proteomes" id="UP000663879">
    <property type="component" value="Unassembled WGS sequence"/>
</dbReference>
<dbReference type="InterPro" id="IPR011990">
    <property type="entry name" value="TPR-like_helical_dom_sf"/>
</dbReference>
<dbReference type="AlphaFoldDB" id="A0A813M628"/>
<dbReference type="GO" id="GO:0045842">
    <property type="term" value="P:positive regulation of mitotic metaphase/anaphase transition"/>
    <property type="evidence" value="ECO:0007669"/>
    <property type="project" value="TreeGrafter"/>
</dbReference>
<dbReference type="Pfam" id="PF13181">
    <property type="entry name" value="TPR_8"/>
    <property type="match status" value="1"/>
</dbReference>
<accession>A0A813M628</accession>
<keyword evidence="1 2" id="KW-0802">TPR repeat</keyword>
<evidence type="ECO:0008006" key="6">
    <source>
        <dbReference type="Google" id="ProtNLM"/>
    </source>
</evidence>
<dbReference type="Gene3D" id="1.25.40.10">
    <property type="entry name" value="Tetratricopeptide repeat domain"/>
    <property type="match status" value="4"/>
</dbReference>
<proteinExistence type="predicted"/>
<gene>
    <name evidence="4" type="ORF">OXX778_LOCUS175</name>
</gene>
<protein>
    <recommendedName>
        <fullName evidence="6">Anaphase promoting complex subunit 7</fullName>
    </recommendedName>
</protein>